<organism evidence="3 4">
    <name type="scientific">Longivirga aurantiaca</name>
    <dbReference type="NCBI Taxonomy" id="1837743"/>
    <lineage>
        <taxon>Bacteria</taxon>
        <taxon>Bacillati</taxon>
        <taxon>Actinomycetota</taxon>
        <taxon>Actinomycetes</taxon>
        <taxon>Sporichthyales</taxon>
        <taxon>Sporichthyaceae</taxon>
        <taxon>Longivirga</taxon>
    </lineage>
</organism>
<evidence type="ECO:0000259" key="2">
    <source>
        <dbReference type="Pfam" id="PF20059"/>
    </source>
</evidence>
<feature type="domain" description="DUF6458" evidence="2">
    <location>
        <begin position="1"/>
        <end position="68"/>
    </location>
</feature>
<protein>
    <submittedName>
        <fullName evidence="3">DUF6458 family protein</fullName>
    </submittedName>
</protein>
<dbReference type="RefSeq" id="WP_386768902.1">
    <property type="nucleotide sequence ID" value="NZ_JBHSTI010000051.1"/>
</dbReference>
<name>A0ABW1T5R7_9ACTN</name>
<dbReference type="EMBL" id="JBHSTI010000051">
    <property type="protein sequence ID" value="MFC6239589.1"/>
    <property type="molecule type" value="Genomic_DNA"/>
</dbReference>
<evidence type="ECO:0000256" key="1">
    <source>
        <dbReference type="SAM" id="Phobius"/>
    </source>
</evidence>
<gene>
    <name evidence="3" type="ORF">ACFQGU_17090</name>
</gene>
<reference evidence="4" key="1">
    <citation type="journal article" date="2019" name="Int. J. Syst. Evol. Microbiol.">
        <title>The Global Catalogue of Microorganisms (GCM) 10K type strain sequencing project: providing services to taxonomists for standard genome sequencing and annotation.</title>
        <authorList>
            <consortium name="The Broad Institute Genomics Platform"/>
            <consortium name="The Broad Institute Genome Sequencing Center for Infectious Disease"/>
            <person name="Wu L."/>
            <person name="Ma J."/>
        </authorList>
    </citation>
    <scope>NUCLEOTIDE SEQUENCE [LARGE SCALE GENOMIC DNA]</scope>
    <source>
        <strain evidence="4">CGMCC 4.7317</strain>
    </source>
</reference>
<dbReference type="InterPro" id="IPR045597">
    <property type="entry name" value="DUF6458"/>
</dbReference>
<proteinExistence type="predicted"/>
<keyword evidence="1" id="KW-0472">Membrane</keyword>
<keyword evidence="1" id="KW-0812">Transmembrane</keyword>
<evidence type="ECO:0000313" key="3">
    <source>
        <dbReference type="EMBL" id="MFC6239589.1"/>
    </source>
</evidence>
<keyword evidence="1" id="KW-1133">Transmembrane helix</keyword>
<dbReference type="Proteomes" id="UP001596138">
    <property type="component" value="Unassembled WGS sequence"/>
</dbReference>
<feature type="transmembrane region" description="Helical" evidence="1">
    <location>
        <begin position="32"/>
        <end position="52"/>
    </location>
</feature>
<sequence length="91" mass="9502">MGIGASIFLLAVGAILAFAVNAQVAGIDIQVVGWVLMGAGVIGLLMTLLVFAPRRRRLVRETGVPYGSVAPDGDLPVSRNVVTTEVRDDVV</sequence>
<evidence type="ECO:0000313" key="4">
    <source>
        <dbReference type="Proteomes" id="UP001596138"/>
    </source>
</evidence>
<dbReference type="Pfam" id="PF20059">
    <property type="entry name" value="DUF6458"/>
    <property type="match status" value="1"/>
</dbReference>
<keyword evidence="4" id="KW-1185">Reference proteome</keyword>
<comment type="caution">
    <text evidence="3">The sequence shown here is derived from an EMBL/GenBank/DDBJ whole genome shotgun (WGS) entry which is preliminary data.</text>
</comment>
<accession>A0ABW1T5R7</accession>